<sequence>MELFISITASLAILSVAVIFGTDVLSAVVLRSVYADVDDRTLVQTVGRGHYYGDRRLPVVGILGVVLSAATAVLAIVAGSILAGAFAAAALIMLLVWLVLFARISKPINKALTAAALADSVPDDARALHNRWESIIDVRSVLQGLAVALLCATLVAL</sequence>
<proteinExistence type="predicted"/>
<feature type="transmembrane region" description="Helical" evidence="1">
    <location>
        <begin position="83"/>
        <end position="102"/>
    </location>
</feature>
<gene>
    <name evidence="2" type="ORF">ABS642_19900</name>
</gene>
<name>A0AAU7VVD2_9MICO</name>
<organism evidence="2">
    <name type="scientific">Microbacterium sp. A8/3-1</name>
    <dbReference type="NCBI Taxonomy" id="3160749"/>
    <lineage>
        <taxon>Bacteria</taxon>
        <taxon>Bacillati</taxon>
        <taxon>Actinomycetota</taxon>
        <taxon>Actinomycetes</taxon>
        <taxon>Micrococcales</taxon>
        <taxon>Microbacteriaceae</taxon>
        <taxon>Microbacterium</taxon>
    </lineage>
</organism>
<keyword evidence="1" id="KW-0472">Membrane</keyword>
<keyword evidence="1" id="KW-0812">Transmembrane</keyword>
<accession>A0AAU7VVD2</accession>
<evidence type="ECO:0000313" key="2">
    <source>
        <dbReference type="EMBL" id="XBX78153.1"/>
    </source>
</evidence>
<reference evidence="2" key="1">
    <citation type="submission" date="2024-06" db="EMBL/GenBank/DDBJ databases">
        <title>Draft genome sequence of Microbacterium sp. strain A8/3-1, isolated from Oxytropis tragacanthoides Fisch. ex DC. Root nodules in the Altai region of Russia.</title>
        <authorList>
            <person name="Sazanova A."/>
            <person name="Guro P."/>
            <person name="Kuznetsova I."/>
            <person name="Belimov A."/>
            <person name="Safronova V."/>
        </authorList>
    </citation>
    <scope>NUCLEOTIDE SEQUENCE</scope>
    <source>
        <strain evidence="2">A8/3-1</strain>
    </source>
</reference>
<feature type="transmembrane region" description="Helical" evidence="1">
    <location>
        <begin position="57"/>
        <end position="77"/>
    </location>
</feature>
<feature type="transmembrane region" description="Helical" evidence="1">
    <location>
        <begin position="6"/>
        <end position="30"/>
    </location>
</feature>
<protein>
    <submittedName>
        <fullName evidence="2">DUF1772 domain-containing protein</fullName>
    </submittedName>
</protein>
<dbReference type="RefSeq" id="WP_350351480.1">
    <property type="nucleotide sequence ID" value="NZ_CP158357.1"/>
</dbReference>
<dbReference type="EMBL" id="CP158357">
    <property type="protein sequence ID" value="XBX78153.1"/>
    <property type="molecule type" value="Genomic_DNA"/>
</dbReference>
<dbReference type="AlphaFoldDB" id="A0AAU7VVD2"/>
<keyword evidence="1" id="KW-1133">Transmembrane helix</keyword>
<evidence type="ECO:0000256" key="1">
    <source>
        <dbReference type="SAM" id="Phobius"/>
    </source>
</evidence>